<evidence type="ECO:0000256" key="7">
    <source>
        <dbReference type="SAM" id="Phobius"/>
    </source>
</evidence>
<evidence type="ECO:0000256" key="1">
    <source>
        <dbReference type="ARBA" id="ARBA00004236"/>
    </source>
</evidence>
<evidence type="ECO:0000313" key="9">
    <source>
        <dbReference type="Proteomes" id="UP001564760"/>
    </source>
</evidence>
<evidence type="ECO:0000256" key="3">
    <source>
        <dbReference type="ARBA" id="ARBA00022475"/>
    </source>
</evidence>
<evidence type="ECO:0000256" key="4">
    <source>
        <dbReference type="ARBA" id="ARBA00022692"/>
    </source>
</evidence>
<organism evidence="8 9">
    <name type="scientific">Mycobacterium servetii</name>
    <dbReference type="NCBI Taxonomy" id="3237418"/>
    <lineage>
        <taxon>Bacteria</taxon>
        <taxon>Bacillati</taxon>
        <taxon>Actinomycetota</taxon>
        <taxon>Actinomycetes</taxon>
        <taxon>Mycobacteriales</taxon>
        <taxon>Mycobacteriaceae</taxon>
        <taxon>Mycobacterium</taxon>
    </lineage>
</organism>
<dbReference type="Gene3D" id="2.60.40.2880">
    <property type="entry name" value="MmpS1-5, C-terminal soluble domain"/>
    <property type="match status" value="1"/>
</dbReference>
<evidence type="ECO:0000256" key="6">
    <source>
        <dbReference type="ARBA" id="ARBA00023136"/>
    </source>
</evidence>
<proteinExistence type="inferred from homology"/>
<keyword evidence="6 7" id="KW-0472">Membrane</keyword>
<dbReference type="RefSeq" id="WP_369739014.1">
    <property type="nucleotide sequence ID" value="NZ_JBGEDP010000001.1"/>
</dbReference>
<evidence type="ECO:0000256" key="2">
    <source>
        <dbReference type="ARBA" id="ARBA00007531"/>
    </source>
</evidence>
<evidence type="ECO:0000313" key="8">
    <source>
        <dbReference type="EMBL" id="MEY8016657.1"/>
    </source>
</evidence>
<protein>
    <submittedName>
        <fullName evidence="8">MmpS family protein</fullName>
    </submittedName>
</protein>
<dbReference type="Pfam" id="PF05423">
    <property type="entry name" value="Mycobact_memb"/>
    <property type="match status" value="1"/>
</dbReference>
<keyword evidence="5 7" id="KW-1133">Transmembrane helix</keyword>
<evidence type="ECO:0000256" key="5">
    <source>
        <dbReference type="ARBA" id="ARBA00022989"/>
    </source>
</evidence>
<comment type="caution">
    <text evidence="8">The sequence shown here is derived from an EMBL/GenBank/DDBJ whole genome shotgun (WGS) entry which is preliminary data.</text>
</comment>
<sequence>MRGLKRLWIPLVILAVIAVGGLTVSRLHGLFGSEKSLSYADTRADNKPYNPQHLTYEVFGPPGTVALISYFGANGDAQHVEGVSLPWSYEFAITAATGMRSVAAQGDTDSIGCRILVDGVVKAEKTTHEVSAFTSCTLNAS</sequence>
<accession>A0ABV4C3V2</accession>
<dbReference type="Proteomes" id="UP001564760">
    <property type="component" value="Unassembled WGS sequence"/>
</dbReference>
<name>A0ABV4C3V2_9MYCO</name>
<dbReference type="InterPro" id="IPR038468">
    <property type="entry name" value="MmpS_C"/>
</dbReference>
<feature type="transmembrane region" description="Helical" evidence="7">
    <location>
        <begin position="7"/>
        <end position="27"/>
    </location>
</feature>
<dbReference type="EMBL" id="JBGEDP010000001">
    <property type="protein sequence ID" value="MEY8016657.1"/>
    <property type="molecule type" value="Genomic_DNA"/>
</dbReference>
<dbReference type="InterPro" id="IPR008693">
    <property type="entry name" value="MmpS"/>
</dbReference>
<comment type="subcellular location">
    <subcellularLocation>
        <location evidence="1">Cell membrane</location>
    </subcellularLocation>
</comment>
<keyword evidence="4 7" id="KW-0812">Transmembrane</keyword>
<reference evidence="8 9" key="1">
    <citation type="submission" date="2024-08" db="EMBL/GenBank/DDBJ databases">
        <title>Mycobacterium servetensis sp. nov., a novel rapid-growing mycobacterial species recovered from a human patient in Zaragoza, Spain.</title>
        <authorList>
            <person name="Tristancho-Baro A.I."/>
            <person name="Buenestado-Serrano S."/>
            <person name="Garcia De Viedma D."/>
            <person name="Milagro-Beamonte A."/>
            <person name="Burillo N."/>
            <person name="Sanz S."/>
            <person name="Lopez-Calleja A.I."/>
            <person name="Penas-Utrilla D."/>
            <person name="Guardingo M."/>
            <person name="Garcia M.J."/>
            <person name="Vinuelas-Bayon J."/>
        </authorList>
    </citation>
    <scope>NUCLEOTIDE SEQUENCE [LARGE SCALE GENOMIC DNA]</scope>
    <source>
        <strain evidence="9">HUMS_12744610</strain>
    </source>
</reference>
<keyword evidence="9" id="KW-1185">Reference proteome</keyword>
<keyword evidence="3" id="KW-1003">Cell membrane</keyword>
<comment type="similarity">
    <text evidence="2">Belongs to the MmpS family.</text>
</comment>
<gene>
    <name evidence="8" type="ORF">AB8998_17500</name>
</gene>